<reference evidence="12" key="1">
    <citation type="submission" date="2015-01" db="EMBL/GenBank/DDBJ databases">
        <title>The Genome Sequence of Cryptococcus gattii CA1280.</title>
        <authorList>
            <consortium name="The Broad Institute Genomics Platform"/>
            <person name="Cuomo C."/>
            <person name="Litvintseva A."/>
            <person name="Chen Y."/>
            <person name="Heitman J."/>
            <person name="Sun S."/>
            <person name="Springer D."/>
            <person name="Dromer F."/>
            <person name="Young S."/>
            <person name="Zeng Q."/>
            <person name="Gargeya S."/>
            <person name="Abouelleil A."/>
            <person name="Alvarado L."/>
            <person name="Chapman S.B."/>
            <person name="Gainer-Dewar J."/>
            <person name="Goldberg J."/>
            <person name="Griggs A."/>
            <person name="Gujja S."/>
            <person name="Hansen M."/>
            <person name="Howarth C."/>
            <person name="Imamovic A."/>
            <person name="Larimer J."/>
            <person name="Murphy C."/>
            <person name="Naylor J."/>
            <person name="Pearson M."/>
            <person name="Priest M."/>
            <person name="Roberts A."/>
            <person name="Saif S."/>
            <person name="Shea T."/>
            <person name="Sykes S."/>
            <person name="Wortman J."/>
            <person name="Nusbaum C."/>
            <person name="Birren B."/>
        </authorList>
    </citation>
    <scope>NUCLEOTIDE SEQUENCE [LARGE SCALE GENOMIC DNA]</scope>
    <source>
        <strain evidence="12">CA1280</strain>
    </source>
</reference>
<evidence type="ECO:0000256" key="3">
    <source>
        <dbReference type="ARBA" id="ARBA00022448"/>
    </source>
</evidence>
<proteinExistence type="inferred from homology"/>
<organism evidence="12">
    <name type="scientific">Cryptococcus bacillisporus CA1280</name>
    <dbReference type="NCBI Taxonomy" id="1296109"/>
    <lineage>
        <taxon>Eukaryota</taxon>
        <taxon>Fungi</taxon>
        <taxon>Dikarya</taxon>
        <taxon>Basidiomycota</taxon>
        <taxon>Agaricomycotina</taxon>
        <taxon>Tremellomycetes</taxon>
        <taxon>Tremellales</taxon>
        <taxon>Cryptococcaceae</taxon>
        <taxon>Cryptococcus</taxon>
        <taxon>Cryptococcus gattii species complex</taxon>
    </lineage>
</organism>
<feature type="compositionally biased region" description="Basic and acidic residues" evidence="9">
    <location>
        <begin position="504"/>
        <end position="515"/>
    </location>
</feature>
<dbReference type="InterPro" id="IPR003663">
    <property type="entry name" value="Sugar/inositol_transpt"/>
</dbReference>
<feature type="transmembrane region" description="Helical" evidence="10">
    <location>
        <begin position="20"/>
        <end position="47"/>
    </location>
</feature>
<evidence type="ECO:0000256" key="7">
    <source>
        <dbReference type="ARBA" id="ARBA00049119"/>
    </source>
</evidence>
<evidence type="ECO:0000256" key="8">
    <source>
        <dbReference type="RuleBase" id="RU003346"/>
    </source>
</evidence>
<evidence type="ECO:0000256" key="2">
    <source>
        <dbReference type="ARBA" id="ARBA00010992"/>
    </source>
</evidence>
<evidence type="ECO:0000256" key="9">
    <source>
        <dbReference type="SAM" id="MobiDB-lite"/>
    </source>
</evidence>
<dbReference type="NCBIfam" id="TIGR00879">
    <property type="entry name" value="SP"/>
    <property type="match status" value="1"/>
</dbReference>
<feature type="transmembrane region" description="Helical" evidence="10">
    <location>
        <begin position="317"/>
        <end position="337"/>
    </location>
</feature>
<feature type="transmembrane region" description="Helical" evidence="10">
    <location>
        <begin position="275"/>
        <end position="297"/>
    </location>
</feature>
<dbReference type="SUPFAM" id="SSF103473">
    <property type="entry name" value="MFS general substrate transporter"/>
    <property type="match status" value="1"/>
</dbReference>
<feature type="transmembrane region" description="Helical" evidence="10">
    <location>
        <begin position="375"/>
        <end position="401"/>
    </location>
</feature>
<dbReference type="GO" id="GO:0005351">
    <property type="term" value="F:carbohydrate:proton symporter activity"/>
    <property type="evidence" value="ECO:0007669"/>
    <property type="project" value="TreeGrafter"/>
</dbReference>
<dbReference type="EMBL" id="KN848028">
    <property type="protein sequence ID" value="KIR44035.1"/>
    <property type="molecule type" value="Genomic_DNA"/>
</dbReference>
<comment type="subcellular location">
    <subcellularLocation>
        <location evidence="1">Membrane</location>
        <topology evidence="1">Multi-pass membrane protein</topology>
    </subcellularLocation>
</comment>
<feature type="transmembrane region" description="Helical" evidence="10">
    <location>
        <begin position="344"/>
        <end position="369"/>
    </location>
</feature>
<dbReference type="PROSITE" id="PS50850">
    <property type="entry name" value="MFS"/>
    <property type="match status" value="1"/>
</dbReference>
<evidence type="ECO:0000256" key="10">
    <source>
        <dbReference type="SAM" id="Phobius"/>
    </source>
</evidence>
<evidence type="ECO:0000259" key="11">
    <source>
        <dbReference type="PROSITE" id="PS50850"/>
    </source>
</evidence>
<feature type="transmembrane region" description="Helical" evidence="10">
    <location>
        <begin position="159"/>
        <end position="181"/>
    </location>
</feature>
<accession>A0A0D0VGS1</accession>
<dbReference type="InterPro" id="IPR005828">
    <property type="entry name" value="MFS_sugar_transport-like"/>
</dbReference>
<dbReference type="Gene3D" id="1.20.1250.20">
    <property type="entry name" value="MFS general substrate transporter like domains"/>
    <property type="match status" value="1"/>
</dbReference>
<dbReference type="InterPro" id="IPR036259">
    <property type="entry name" value="MFS_trans_sf"/>
</dbReference>
<keyword evidence="6 10" id="KW-0472">Membrane</keyword>
<evidence type="ECO:0000313" key="12">
    <source>
        <dbReference type="EMBL" id="KIR44035.1"/>
    </source>
</evidence>
<feature type="transmembrane region" description="Helical" evidence="10">
    <location>
        <begin position="126"/>
        <end position="147"/>
    </location>
</feature>
<comment type="catalytic activity">
    <reaction evidence="7">
        <text>myo-inositol(out) + H(+)(out) = myo-inositol(in) + H(+)(in)</text>
        <dbReference type="Rhea" id="RHEA:60364"/>
        <dbReference type="ChEBI" id="CHEBI:15378"/>
        <dbReference type="ChEBI" id="CHEBI:17268"/>
    </reaction>
</comment>
<dbReference type="HOGENOM" id="CLU_001265_30_3_1"/>
<feature type="transmembrane region" description="Helical" evidence="10">
    <location>
        <begin position="444"/>
        <end position="462"/>
    </location>
</feature>
<sequence length="528" mass="57880">MSAPRKPAIRGEALHRLMTILVVAPAFLAFGYSLSLWGAVVSYPSVYRAFAELNTTTTTGELKSHNALVQGAIVAAVTLGGVLGCLSCTVIGNHLGRRKTTFLGAFLTLVGTILLCTSFGTAQLCVSRVIIGMGIGQMSATIPVWQAETSRVHKRGGHVILDGICVAGGIAAASWITFGFSHSQTAMSYSWRIPAIIPSVLAILIMSCTFLFPESPRWLVLKGRTEEARAVFSRIEDANDDERIQQDLEAVMRANEQLGESVNFLSLFKYGREKMLYRIILAISVQFFTQMNGAGIITYYSNQLFAEIGLTGDTAKVLGSSSLTFKFICCFIAYLTIERAGRRLLFMISGGGMAICMYALAICGSQTTATYRTPAYVGVVFAFLFVFFLPIAYLGVNFLYAQEVITTRYRAPAAGLSTATHYLCSFIVSFTTPLGFAALSWKFYFIWGTISASVVPAVYFFYPETTDLSVEEIDEVFIQSPSVLKTVATAERFRRERRTGARPEVFREDDKRSETMAEEASEAITQVV</sequence>
<evidence type="ECO:0000256" key="4">
    <source>
        <dbReference type="ARBA" id="ARBA00022692"/>
    </source>
</evidence>
<dbReference type="Pfam" id="PF00083">
    <property type="entry name" value="Sugar_tr"/>
    <property type="match status" value="1"/>
</dbReference>
<evidence type="ECO:0000256" key="5">
    <source>
        <dbReference type="ARBA" id="ARBA00022989"/>
    </source>
</evidence>
<protein>
    <recommendedName>
        <fullName evidence="11">Major facilitator superfamily (MFS) profile domain-containing protein</fullName>
    </recommendedName>
</protein>
<dbReference type="AlphaFoldDB" id="A0A0D0VGS1"/>
<feature type="transmembrane region" description="Helical" evidence="10">
    <location>
        <begin position="67"/>
        <end position="90"/>
    </location>
</feature>
<feature type="transmembrane region" description="Helical" evidence="10">
    <location>
        <begin position="193"/>
        <end position="212"/>
    </location>
</feature>
<feature type="domain" description="Major facilitator superfamily (MFS) profile" evidence="11">
    <location>
        <begin position="19"/>
        <end position="466"/>
    </location>
</feature>
<keyword evidence="5 10" id="KW-1133">Transmembrane helix</keyword>
<comment type="similarity">
    <text evidence="2 8">Belongs to the major facilitator superfamily. Sugar transporter (TC 2.A.1.1) family.</text>
</comment>
<dbReference type="GO" id="GO:0016020">
    <property type="term" value="C:membrane"/>
    <property type="evidence" value="ECO:0007669"/>
    <property type="project" value="UniProtKB-SubCell"/>
</dbReference>
<feature type="transmembrane region" description="Helical" evidence="10">
    <location>
        <begin position="413"/>
        <end position="438"/>
    </location>
</feature>
<name>A0A0D0VGS1_CRYGA</name>
<keyword evidence="4 10" id="KW-0812">Transmembrane</keyword>
<dbReference type="PANTHER" id="PTHR48022:SF45">
    <property type="entry name" value="MAJOR FACILITATOR SUPERFAMILY (MFS) PROFILE DOMAIN-CONTAINING PROTEIN-RELATED"/>
    <property type="match status" value="1"/>
</dbReference>
<dbReference type="PANTHER" id="PTHR48022">
    <property type="entry name" value="PLASTIDIC GLUCOSE TRANSPORTER 4"/>
    <property type="match status" value="1"/>
</dbReference>
<gene>
    <name evidence="12" type="ORF">I312_06762</name>
</gene>
<feature type="region of interest" description="Disordered" evidence="9">
    <location>
        <begin position="504"/>
        <end position="528"/>
    </location>
</feature>
<dbReference type="OrthoDB" id="2544694at2759"/>
<dbReference type="InterPro" id="IPR020846">
    <property type="entry name" value="MFS_dom"/>
</dbReference>
<evidence type="ECO:0000256" key="1">
    <source>
        <dbReference type="ARBA" id="ARBA00004141"/>
    </source>
</evidence>
<dbReference type="InterPro" id="IPR050360">
    <property type="entry name" value="MFS_Sugar_Transporters"/>
</dbReference>
<feature type="transmembrane region" description="Helical" evidence="10">
    <location>
        <begin position="102"/>
        <end position="120"/>
    </location>
</feature>
<evidence type="ECO:0000256" key="6">
    <source>
        <dbReference type="ARBA" id="ARBA00023136"/>
    </source>
</evidence>
<keyword evidence="3 8" id="KW-0813">Transport</keyword>